<dbReference type="Proteomes" id="UP001374599">
    <property type="component" value="Unassembled WGS sequence"/>
</dbReference>
<protein>
    <submittedName>
        <fullName evidence="1">Nitroreductase family protein</fullName>
    </submittedName>
</protein>
<organism evidence="1 2">
    <name type="scientific">Vallitalea maricola</name>
    <dbReference type="NCBI Taxonomy" id="3074433"/>
    <lineage>
        <taxon>Bacteria</taxon>
        <taxon>Bacillati</taxon>
        <taxon>Bacillota</taxon>
        <taxon>Clostridia</taxon>
        <taxon>Lachnospirales</taxon>
        <taxon>Vallitaleaceae</taxon>
        <taxon>Vallitalea</taxon>
    </lineage>
</organism>
<evidence type="ECO:0000313" key="1">
    <source>
        <dbReference type="EMBL" id="GMQ63112.1"/>
    </source>
</evidence>
<gene>
    <name evidence="1" type="ORF">AN2V17_23450</name>
</gene>
<name>A0ACB5UKF6_9FIRM</name>
<reference evidence="1" key="1">
    <citation type="submission" date="2023-09" db="EMBL/GenBank/DDBJ databases">
        <title>Vallitalea sediminicola and Vallitalea maricola sp. nov., anaerobic bacteria isolated from marine sediment.</title>
        <authorList>
            <person name="Hirano S."/>
            <person name="Maeda A."/>
            <person name="Terahara T."/>
            <person name="Mori K."/>
            <person name="Hamada M."/>
            <person name="Matsumoto R."/>
            <person name="Kobayashi T."/>
        </authorList>
    </citation>
    <scope>NUCLEOTIDE SEQUENCE</scope>
    <source>
        <strain evidence="1">AN17-2</strain>
    </source>
</reference>
<proteinExistence type="predicted"/>
<keyword evidence="2" id="KW-1185">Reference proteome</keyword>
<accession>A0ACB5UKF6</accession>
<dbReference type="EMBL" id="BTPU01000035">
    <property type="protein sequence ID" value="GMQ63112.1"/>
    <property type="molecule type" value="Genomic_DNA"/>
</dbReference>
<comment type="caution">
    <text evidence="1">The sequence shown here is derived from an EMBL/GenBank/DDBJ whole genome shotgun (WGS) entry which is preliminary data.</text>
</comment>
<evidence type="ECO:0000313" key="2">
    <source>
        <dbReference type="Proteomes" id="UP001374599"/>
    </source>
</evidence>
<sequence length="254" mass="29869">MDTIYKRYSVRKYLKEGLSSRQQDLMDHKINAIKEQGLFGNEITIHLIKPNIKQFKLSYGRIQGMAGYMYGYVEKTIKGYIDYGYVMEKKLLEMTKKDIGTCWLGGTYNKNYFNSIDEVDNKSIPAVISYGRNKKKKDNKTRKRKVFEDMFFEDELDKPLILNKADKLYPAFEALRLAPSALNKQPWRLVKKDSVIHFYQYIKKQEFNISNIDMGIGIAHFEYGLNINNVPYKWFKGMVEGTSQYMYHISVEIC</sequence>